<reference evidence="2 3" key="1">
    <citation type="submission" date="2014-04" db="EMBL/GenBank/DDBJ databases">
        <authorList>
            <consortium name="DOE Joint Genome Institute"/>
            <person name="Kuo A."/>
            <person name="Ruytinx J."/>
            <person name="Rineau F."/>
            <person name="Colpaert J."/>
            <person name="Kohler A."/>
            <person name="Nagy L.G."/>
            <person name="Floudas D."/>
            <person name="Copeland A."/>
            <person name="Barry K.W."/>
            <person name="Cichocki N."/>
            <person name="Veneault-Fourrey C."/>
            <person name="LaButti K."/>
            <person name="Lindquist E.A."/>
            <person name="Lipzen A."/>
            <person name="Lundell T."/>
            <person name="Morin E."/>
            <person name="Murat C."/>
            <person name="Sun H."/>
            <person name="Tunlid A."/>
            <person name="Henrissat B."/>
            <person name="Grigoriev I.V."/>
            <person name="Hibbett D.S."/>
            <person name="Martin F."/>
            <person name="Nordberg H.P."/>
            <person name="Cantor M.N."/>
            <person name="Hua S.X."/>
        </authorList>
    </citation>
    <scope>NUCLEOTIDE SEQUENCE [LARGE SCALE GENOMIC DNA]</scope>
    <source>
        <strain evidence="2 3">UH-Slu-Lm8-n1</strain>
    </source>
</reference>
<organism evidence="2 3">
    <name type="scientific">Suillus luteus UH-Slu-Lm8-n1</name>
    <dbReference type="NCBI Taxonomy" id="930992"/>
    <lineage>
        <taxon>Eukaryota</taxon>
        <taxon>Fungi</taxon>
        <taxon>Dikarya</taxon>
        <taxon>Basidiomycota</taxon>
        <taxon>Agaricomycotina</taxon>
        <taxon>Agaricomycetes</taxon>
        <taxon>Agaricomycetidae</taxon>
        <taxon>Boletales</taxon>
        <taxon>Suillineae</taxon>
        <taxon>Suillaceae</taxon>
        <taxon>Suillus</taxon>
    </lineage>
</organism>
<dbReference type="EMBL" id="KN836365">
    <property type="protein sequence ID" value="KIK32162.1"/>
    <property type="molecule type" value="Genomic_DNA"/>
</dbReference>
<dbReference type="AlphaFoldDB" id="A0A0D0ACZ4"/>
<feature type="signal peptide" evidence="1">
    <location>
        <begin position="1"/>
        <end position="16"/>
    </location>
</feature>
<keyword evidence="3" id="KW-1185">Reference proteome</keyword>
<evidence type="ECO:0000313" key="2">
    <source>
        <dbReference type="EMBL" id="KIK32162.1"/>
    </source>
</evidence>
<keyword evidence="1" id="KW-0732">Signal</keyword>
<proteinExistence type="predicted"/>
<feature type="chain" id="PRO_5002206750" evidence="1">
    <location>
        <begin position="17"/>
        <end position="101"/>
    </location>
</feature>
<dbReference type="InParanoid" id="A0A0D0ACZ4"/>
<dbReference type="OrthoDB" id="10315806at2759"/>
<evidence type="ECO:0000256" key="1">
    <source>
        <dbReference type="SAM" id="SignalP"/>
    </source>
</evidence>
<accession>A0A0D0ACZ4</accession>
<dbReference type="HOGENOM" id="CLU_2293540_0_0_1"/>
<evidence type="ECO:0000313" key="3">
    <source>
        <dbReference type="Proteomes" id="UP000054485"/>
    </source>
</evidence>
<gene>
    <name evidence="2" type="ORF">CY34DRAFT_814408</name>
</gene>
<protein>
    <submittedName>
        <fullName evidence="2">Uncharacterized protein</fullName>
    </submittedName>
</protein>
<reference evidence="3" key="2">
    <citation type="submission" date="2015-01" db="EMBL/GenBank/DDBJ databases">
        <title>Evolutionary Origins and Diversification of the Mycorrhizal Mutualists.</title>
        <authorList>
            <consortium name="DOE Joint Genome Institute"/>
            <consortium name="Mycorrhizal Genomics Consortium"/>
            <person name="Kohler A."/>
            <person name="Kuo A."/>
            <person name="Nagy L.G."/>
            <person name="Floudas D."/>
            <person name="Copeland A."/>
            <person name="Barry K.W."/>
            <person name="Cichocki N."/>
            <person name="Veneault-Fourrey C."/>
            <person name="LaButti K."/>
            <person name="Lindquist E.A."/>
            <person name="Lipzen A."/>
            <person name="Lundell T."/>
            <person name="Morin E."/>
            <person name="Murat C."/>
            <person name="Riley R."/>
            <person name="Ohm R."/>
            <person name="Sun H."/>
            <person name="Tunlid A."/>
            <person name="Henrissat B."/>
            <person name="Grigoriev I.V."/>
            <person name="Hibbett D.S."/>
            <person name="Martin F."/>
        </authorList>
    </citation>
    <scope>NUCLEOTIDE SEQUENCE [LARGE SCALE GENOMIC DNA]</scope>
    <source>
        <strain evidence="3">UH-Slu-Lm8-n1</strain>
    </source>
</reference>
<sequence>MYLLLLIASCYQIFTAQVSLLISGMNTWIEDQNSHSVIRCMTASERHGCCLSKIHGESLENYQVCVTIVPIHANELSSKEGTAESILDHLSRFSILEGIAS</sequence>
<name>A0A0D0ACZ4_9AGAM</name>
<dbReference type="Proteomes" id="UP000054485">
    <property type="component" value="Unassembled WGS sequence"/>
</dbReference>